<dbReference type="AlphaFoldDB" id="A0A921KL61"/>
<evidence type="ECO:0000313" key="2">
    <source>
        <dbReference type="EMBL" id="HJF45367.1"/>
    </source>
</evidence>
<dbReference type="PROSITE" id="PS51257">
    <property type="entry name" value="PROKAR_LIPOPROTEIN"/>
    <property type="match status" value="1"/>
</dbReference>
<dbReference type="EMBL" id="DYWQ01000092">
    <property type="protein sequence ID" value="HJF45367.1"/>
    <property type="molecule type" value="Genomic_DNA"/>
</dbReference>
<organism evidence="2 3">
    <name type="scientific">Thermophilibacter provencensis</name>
    <dbReference type="NCBI Taxonomy" id="1852386"/>
    <lineage>
        <taxon>Bacteria</taxon>
        <taxon>Bacillati</taxon>
        <taxon>Actinomycetota</taxon>
        <taxon>Coriobacteriia</taxon>
        <taxon>Coriobacteriales</taxon>
        <taxon>Atopobiaceae</taxon>
        <taxon>Thermophilibacter</taxon>
    </lineage>
</organism>
<protein>
    <submittedName>
        <fullName evidence="2">YobA family protein</fullName>
    </submittedName>
</protein>
<proteinExistence type="predicted"/>
<evidence type="ECO:0000313" key="3">
    <source>
        <dbReference type="Proteomes" id="UP000697330"/>
    </source>
</evidence>
<gene>
    <name evidence="2" type="ORF">K8U72_06235</name>
</gene>
<reference evidence="2" key="2">
    <citation type="submission" date="2021-09" db="EMBL/GenBank/DDBJ databases">
        <authorList>
            <person name="Gilroy R."/>
        </authorList>
    </citation>
    <scope>NUCLEOTIDE SEQUENCE</scope>
    <source>
        <strain evidence="2">CHK124-7917</strain>
    </source>
</reference>
<keyword evidence="1" id="KW-0732">Signal</keyword>
<evidence type="ECO:0000256" key="1">
    <source>
        <dbReference type="SAM" id="SignalP"/>
    </source>
</evidence>
<dbReference type="Proteomes" id="UP000697330">
    <property type="component" value="Unassembled WGS sequence"/>
</dbReference>
<sequence length="384" mass="41081">MKALRELVFCVLALPLAATLAACAPQAWEPPPGTMQSGWRGSSMIGINMLVSGYTWDGGTSDAAAPMDVGEGVPHFEVEGAETVRVYFSQAATDVDVARYSADAEEGEPVAVSGITSDGVTLEVEPGWRYAVSAQFEDGSADYLIDVVSDGSAQEEFTSTAMVVLLGNGEPLFIDRETESPYYPTLPDDAPELATGNIVRVTGNGIMLESYPGQYPGITKVEVIEEGSPEDAEKYAELAAQLWQPKDPSEPAIATLEYRTEEASVSLFPLANAWTWSYEQNGDTVTASNDAPAANQIDATDLPEVAAGETVEVTMAFDLPPVESDDSRWPEAARYPENDLETGAEAVDVTLSGGALEFAVEPGWRYRVDVAFDAGQVSYVFTVR</sequence>
<reference evidence="2" key="1">
    <citation type="journal article" date="2021" name="PeerJ">
        <title>Extensive microbial diversity within the chicken gut microbiome revealed by metagenomics and culture.</title>
        <authorList>
            <person name="Gilroy R."/>
            <person name="Ravi A."/>
            <person name="Getino M."/>
            <person name="Pursley I."/>
            <person name="Horton D.L."/>
            <person name="Alikhan N.F."/>
            <person name="Baker D."/>
            <person name="Gharbi K."/>
            <person name="Hall N."/>
            <person name="Watson M."/>
            <person name="Adriaenssens E.M."/>
            <person name="Foster-Nyarko E."/>
            <person name="Jarju S."/>
            <person name="Secka A."/>
            <person name="Antonio M."/>
            <person name="Oren A."/>
            <person name="Chaudhuri R.R."/>
            <person name="La Ragione R."/>
            <person name="Hildebrand F."/>
            <person name="Pallen M.J."/>
        </authorList>
    </citation>
    <scope>NUCLEOTIDE SEQUENCE</scope>
    <source>
        <strain evidence="2">CHK124-7917</strain>
    </source>
</reference>
<dbReference type="RefSeq" id="WP_274959145.1">
    <property type="nucleotide sequence ID" value="NZ_DYWQ01000092.1"/>
</dbReference>
<accession>A0A921KL61</accession>
<feature type="chain" id="PRO_5038059136" evidence="1">
    <location>
        <begin position="28"/>
        <end position="384"/>
    </location>
</feature>
<feature type="signal peptide" evidence="1">
    <location>
        <begin position="1"/>
        <end position="27"/>
    </location>
</feature>
<comment type="caution">
    <text evidence="2">The sequence shown here is derived from an EMBL/GenBank/DDBJ whole genome shotgun (WGS) entry which is preliminary data.</text>
</comment>
<name>A0A921KL61_9ACTN</name>